<proteinExistence type="inferred from homology"/>
<dbReference type="Gene3D" id="3.40.50.150">
    <property type="entry name" value="Vaccinia Virus protein VP39"/>
    <property type="match status" value="1"/>
</dbReference>
<keyword evidence="9" id="KW-1185">Reference proteome</keyword>
<feature type="binding site" evidence="5">
    <location>
        <position position="136"/>
    </location>
    <ligand>
        <name>S-adenosyl-L-methionine</name>
        <dbReference type="ChEBI" id="CHEBI:59789"/>
    </ligand>
</feature>
<evidence type="ECO:0000256" key="5">
    <source>
        <dbReference type="HAMAP-Rule" id="MF_02126"/>
    </source>
</evidence>
<comment type="caution">
    <text evidence="5">Lacks conserved residue(s) required for the propagation of feature annotation.</text>
</comment>
<evidence type="ECO:0000313" key="8">
    <source>
        <dbReference type="EMBL" id="QSE77322.1"/>
    </source>
</evidence>
<dbReference type="EC" id="2.1.1.297" evidence="5"/>
<dbReference type="NCBIfam" id="TIGR03534">
    <property type="entry name" value="RF_mod_PrmC"/>
    <property type="match status" value="1"/>
</dbReference>
<dbReference type="PROSITE" id="PS00092">
    <property type="entry name" value="N6_MTASE"/>
    <property type="match status" value="1"/>
</dbReference>
<comment type="function">
    <text evidence="5">Methylates the class 1 translation termination release factors RF1/PrfA and RF2/PrfB on the glutamine residue of the universally conserved GGQ motif.</text>
</comment>
<dbReference type="Gene3D" id="1.10.8.10">
    <property type="entry name" value="DNA helicase RuvA subunit, C-terminal domain"/>
    <property type="match status" value="1"/>
</dbReference>
<dbReference type="Pfam" id="PF05175">
    <property type="entry name" value="MTS"/>
    <property type="match status" value="1"/>
</dbReference>
<dbReference type="NCBIfam" id="TIGR00536">
    <property type="entry name" value="hemK_fam"/>
    <property type="match status" value="1"/>
</dbReference>
<dbReference type="PANTHER" id="PTHR18895:SF74">
    <property type="entry name" value="MTRF1L RELEASE FACTOR GLUTAMINE METHYLTRANSFERASE"/>
    <property type="match status" value="1"/>
</dbReference>
<feature type="binding site" evidence="5">
    <location>
        <begin position="178"/>
        <end position="181"/>
    </location>
    <ligand>
        <name>substrate</name>
    </ligand>
</feature>
<feature type="binding site" evidence="5">
    <location>
        <begin position="113"/>
        <end position="117"/>
    </location>
    <ligand>
        <name>S-adenosyl-L-methionine</name>
        <dbReference type="ChEBI" id="CHEBI:59789"/>
    </ligand>
</feature>
<evidence type="ECO:0000256" key="3">
    <source>
        <dbReference type="ARBA" id="ARBA00022691"/>
    </source>
</evidence>
<feature type="domain" description="Release factor glutamine methyltransferase N-terminal" evidence="7">
    <location>
        <begin position="5"/>
        <end position="69"/>
    </location>
</feature>
<organism evidence="8 9">
    <name type="scientific">Lactococcus taiwanensis</name>
    <dbReference type="NCBI Taxonomy" id="1151742"/>
    <lineage>
        <taxon>Bacteria</taxon>
        <taxon>Bacillati</taxon>
        <taxon>Bacillota</taxon>
        <taxon>Bacilli</taxon>
        <taxon>Lactobacillales</taxon>
        <taxon>Streptococcaceae</taxon>
        <taxon>Lactococcus</taxon>
    </lineage>
</organism>
<dbReference type="CDD" id="cd02440">
    <property type="entry name" value="AdoMet_MTases"/>
    <property type="match status" value="1"/>
</dbReference>
<dbReference type="EMBL" id="CP070872">
    <property type="protein sequence ID" value="QSE77322.1"/>
    <property type="molecule type" value="Genomic_DNA"/>
</dbReference>
<evidence type="ECO:0000256" key="2">
    <source>
        <dbReference type="ARBA" id="ARBA00022679"/>
    </source>
</evidence>
<dbReference type="InterPro" id="IPR040758">
    <property type="entry name" value="PrmC_N"/>
</dbReference>
<keyword evidence="2 5" id="KW-0808">Transferase</keyword>
<evidence type="ECO:0000259" key="6">
    <source>
        <dbReference type="Pfam" id="PF05175"/>
    </source>
</evidence>
<dbReference type="InterPro" id="IPR029063">
    <property type="entry name" value="SAM-dependent_MTases_sf"/>
</dbReference>
<dbReference type="HAMAP" id="MF_02126">
    <property type="entry name" value="RF_methyltr_PrmC"/>
    <property type="match status" value="1"/>
</dbReference>
<dbReference type="GO" id="GO:0102559">
    <property type="term" value="F:peptide chain release factor N(5)-glutamine methyltransferase activity"/>
    <property type="evidence" value="ECO:0007669"/>
    <property type="project" value="UniProtKB-EC"/>
</dbReference>
<dbReference type="InterPro" id="IPR004556">
    <property type="entry name" value="HemK-like"/>
</dbReference>
<dbReference type="GO" id="GO:0032259">
    <property type="term" value="P:methylation"/>
    <property type="evidence" value="ECO:0007669"/>
    <property type="project" value="UniProtKB-KW"/>
</dbReference>
<comment type="catalytic activity">
    <reaction evidence="4 5">
        <text>L-glutaminyl-[peptide chain release factor] + S-adenosyl-L-methionine = N(5)-methyl-L-glutaminyl-[peptide chain release factor] + S-adenosyl-L-homocysteine + H(+)</text>
        <dbReference type="Rhea" id="RHEA:42896"/>
        <dbReference type="Rhea" id="RHEA-COMP:10271"/>
        <dbReference type="Rhea" id="RHEA-COMP:10272"/>
        <dbReference type="ChEBI" id="CHEBI:15378"/>
        <dbReference type="ChEBI" id="CHEBI:30011"/>
        <dbReference type="ChEBI" id="CHEBI:57856"/>
        <dbReference type="ChEBI" id="CHEBI:59789"/>
        <dbReference type="ChEBI" id="CHEBI:61891"/>
        <dbReference type="EC" id="2.1.1.297"/>
    </reaction>
</comment>
<accession>A0AA45QRX8</accession>
<name>A0AA45QRX8_9LACT</name>
<dbReference type="InterPro" id="IPR050320">
    <property type="entry name" value="N5-glutamine_MTase"/>
</dbReference>
<dbReference type="InterPro" id="IPR002052">
    <property type="entry name" value="DNA_methylase_N6_adenine_CS"/>
</dbReference>
<reference evidence="8 9" key="1">
    <citation type="submission" date="2021-02" db="EMBL/GenBank/DDBJ databases">
        <title>Complete genome sequence of Lactococcus lactis strain K_LL004.</title>
        <authorList>
            <person name="Kim H.B."/>
        </authorList>
    </citation>
    <scope>NUCLEOTIDE SEQUENCE [LARGE SCALE GENOMIC DNA]</scope>
    <source>
        <strain evidence="8 9">K_LL004</strain>
    </source>
</reference>
<keyword evidence="1 5" id="KW-0489">Methyltransferase</keyword>
<evidence type="ECO:0000313" key="9">
    <source>
        <dbReference type="Proteomes" id="UP000663608"/>
    </source>
</evidence>
<gene>
    <name evidence="5 8" type="primary">prmC</name>
    <name evidence="8" type="ORF">JW886_03500</name>
</gene>
<evidence type="ECO:0000256" key="4">
    <source>
        <dbReference type="ARBA" id="ARBA00048391"/>
    </source>
</evidence>
<keyword evidence="3 5" id="KW-0949">S-adenosyl-L-methionine</keyword>
<dbReference type="RefSeq" id="WP_205872316.1">
    <property type="nucleotide sequence ID" value="NZ_CP070872.1"/>
</dbReference>
<dbReference type="Proteomes" id="UP000663608">
    <property type="component" value="Chromosome"/>
</dbReference>
<sequence length="271" mass="30970">MLWIEAVRTLSAELNEPFALEFVWRHKYNLDKLAWLNLMREKIGENDLKLLTELSARLKEDEPPQYLVGWVEFCDLRLKVDQRVLIPRPETEELVALILKENKKEKLHVLDIGTGSGAIALALAKAHKEWQVTASDLSESALELASENAKEHGLLVEFVESDVMDQFTDEKFDLIVSNPPYIAFDETYEMDKSVIKYEPESALFAAHQGYAIYEKIARQAGAHLNPGGKLYFEIGYKQGPFLQQLFQAHFTDQTVSIHQDVFGKDRMISVS</sequence>
<feature type="binding site" evidence="5">
    <location>
        <position position="178"/>
    </location>
    <ligand>
        <name>S-adenosyl-L-methionine</name>
        <dbReference type="ChEBI" id="CHEBI:59789"/>
    </ligand>
</feature>
<dbReference type="AlphaFoldDB" id="A0AA45QRX8"/>
<dbReference type="GO" id="GO:0003676">
    <property type="term" value="F:nucleic acid binding"/>
    <property type="evidence" value="ECO:0007669"/>
    <property type="project" value="InterPro"/>
</dbReference>
<comment type="similarity">
    <text evidence="5">Belongs to the protein N5-glutamine methyltransferase family. PrmC subfamily.</text>
</comment>
<dbReference type="InterPro" id="IPR007848">
    <property type="entry name" value="Small_mtfrase_dom"/>
</dbReference>
<dbReference type="Pfam" id="PF17827">
    <property type="entry name" value="PrmC_N"/>
    <property type="match status" value="1"/>
</dbReference>
<feature type="domain" description="Methyltransferase small" evidence="6">
    <location>
        <begin position="101"/>
        <end position="186"/>
    </location>
</feature>
<evidence type="ECO:0000256" key="1">
    <source>
        <dbReference type="ARBA" id="ARBA00022603"/>
    </source>
</evidence>
<dbReference type="InterPro" id="IPR019874">
    <property type="entry name" value="RF_methyltr_PrmC"/>
</dbReference>
<evidence type="ECO:0000259" key="7">
    <source>
        <dbReference type="Pfam" id="PF17827"/>
    </source>
</evidence>
<dbReference type="PANTHER" id="PTHR18895">
    <property type="entry name" value="HEMK METHYLTRANSFERASE"/>
    <property type="match status" value="1"/>
</dbReference>
<dbReference type="SUPFAM" id="SSF53335">
    <property type="entry name" value="S-adenosyl-L-methionine-dependent methyltransferases"/>
    <property type="match status" value="1"/>
</dbReference>
<dbReference type="KEGG" id="lti:JW886_03500"/>
<protein>
    <recommendedName>
        <fullName evidence="5">Release factor glutamine methyltransferase</fullName>
        <shortName evidence="5">RF MTase</shortName>
        <ecNumber evidence="5">2.1.1.297</ecNumber>
    </recommendedName>
    <alternativeName>
        <fullName evidence="5">N5-glutamine methyltransferase PrmC</fullName>
    </alternativeName>
    <alternativeName>
        <fullName evidence="5">Protein-(glutamine-N5) MTase PrmC</fullName>
    </alternativeName>
    <alternativeName>
        <fullName evidence="5">Protein-glutamine N-methyltransferase PrmC</fullName>
    </alternativeName>
</protein>